<feature type="domain" description="Disease resistance N-terminal" evidence="9">
    <location>
        <begin position="183"/>
        <end position="256"/>
    </location>
</feature>
<evidence type="ECO:0000259" key="10">
    <source>
        <dbReference type="Pfam" id="PF23247"/>
    </source>
</evidence>
<dbReference type="GO" id="GO:0006952">
    <property type="term" value="P:defense response"/>
    <property type="evidence" value="ECO:0007669"/>
    <property type="project" value="UniProtKB-KW"/>
</dbReference>
<evidence type="ECO:0000259" key="12">
    <source>
        <dbReference type="Pfam" id="PF25019"/>
    </source>
</evidence>
<keyword evidence="4" id="KW-0547">Nucleotide-binding</keyword>
<evidence type="ECO:0000256" key="2">
    <source>
        <dbReference type="ARBA" id="ARBA00022614"/>
    </source>
</evidence>
<keyword evidence="6" id="KW-0067">ATP-binding</keyword>
<dbReference type="Pfam" id="PF18052">
    <property type="entry name" value="Rx_N"/>
    <property type="match status" value="2"/>
</dbReference>
<sequence length="1210" mass="137348">MVIGEAVLSAFMQALFDKVIAAAIGELKFPQDIAEELQKLSSSLSTIQAHVEDAEARQLKDRAARSWLAKLKDVAYEMDDLLDEYAAETLQSELEGSSRSRHLSKIVQQIRKIEEKIDRLLKERKLIGPDMSSTMDREEIKERPKTSNNDFEVNAGDSTKYPQSPKPPHLPFQLAYPTEEHGELKFPQDIAEELQKLSSSLSTIQAHVEDAEARQLKDRAARSWLAKLKDVAYEMDDLLDEYAAETLQSELEGSSRSRHLSKIVQQIRKIEEKIDRLVKERQLIGPDMSMGMGGLGKTTLTQLVYNDPRVKEYFQLRVWLCVSENFDEMKLTKETIESVASGFSSVTTNMNLLQEDLSKKLEGKRFLLVLDDVWNEDPEKWDRYRCALVSGSNGSRIVVTTRNKNVGKLMGGMTPYFLKQLSENDCWNLFRSYAFADGDSSLHPHLEIIGKEIVKKLKGLPLAAKAIGSLLCTKDTEDDWKNVLRSEIWELPSDKNNILPALRLSYNHLPAILKRCFAFCSVFHKDYVFEKETLVQIWMALGFIQSPGRRTIEELGSSYFDELLSRSFFQHHKGGYVMHDAMHDLAQSVSMDECLRLDDPPNSSSTSRSSRHLSFSCHNRSRTSFEDFLGFKRARTLLLLNGYKSRTSPIPSDLFLMLRYLHVLELNRRDITELPDSIGNLKMLRYLNLSGTGITVLPSSIGRLFNLQTLKLKNCHVLECIPESITNLVNLRWLEARIDLITGIARIGNLTCLQQLEEFVVHNDKGYKISELKTMMSIGGRICIKNLEAVDSAEEAGEALLSKKTRIRILDLVWSDRRHLTSEEANQEKEILEQLQPHCELRELTVKGFVGFYFPKWLSRLCHLQTIHLSDCTNCSILPALGELPLLKFLDIGGFPAIIQINQEFSGSDEVKGFPSLKELVIEDMVNLQRWVSFQDGELLPSLTELEVIDCPQVTEFPPLPPTLVKLIISETGFTILPEVHVPNCQFSSSLACLQIHQCPNLISLQNGLLSQKLFSLQQLTITKCAELTHLPAEGFRSLTALKSLHIYDCEMLAPSEQHSLLPPMLEDLRITSCSNLINPLLQELNELSSLIHLTITNCANFYSFPVKLPVTLQTLEIFQCSDMSYLPADLNEVSCLTVMTILKCPLITCLSEHGLPESLKELYIKECPLITERCQEIGGEDWPKIAHVPVIEIDDDYFIPNRSIRRRLS</sequence>
<dbReference type="InterPro" id="IPR041118">
    <property type="entry name" value="Rx_N"/>
</dbReference>
<dbReference type="Pfam" id="PF23247">
    <property type="entry name" value="LRR_RPS2"/>
    <property type="match status" value="1"/>
</dbReference>
<feature type="compositionally biased region" description="Basic and acidic residues" evidence="7">
    <location>
        <begin position="135"/>
        <end position="145"/>
    </location>
</feature>
<evidence type="ECO:0000313" key="13">
    <source>
        <dbReference type="EMBL" id="EEE64200.1"/>
    </source>
</evidence>
<evidence type="ECO:0000259" key="9">
    <source>
        <dbReference type="Pfam" id="PF18052"/>
    </source>
</evidence>
<feature type="domain" description="Disease resistance protein winged helix" evidence="11">
    <location>
        <begin position="522"/>
        <end position="586"/>
    </location>
</feature>
<name>B9FK64_ORYSJ</name>
<accession>B9FK64</accession>
<dbReference type="Pfam" id="PF25019">
    <property type="entry name" value="LRR_R13L1-DRL21"/>
    <property type="match status" value="1"/>
</dbReference>
<dbReference type="Pfam" id="PF00931">
    <property type="entry name" value="NB-ARC"/>
    <property type="match status" value="1"/>
</dbReference>
<dbReference type="InterPro" id="IPR058922">
    <property type="entry name" value="WHD_DRP"/>
</dbReference>
<evidence type="ECO:0000256" key="5">
    <source>
        <dbReference type="ARBA" id="ARBA00022821"/>
    </source>
</evidence>
<protein>
    <submittedName>
        <fullName evidence="13">Uncharacterized protein</fullName>
    </submittedName>
</protein>
<dbReference type="InterPro" id="IPR038005">
    <property type="entry name" value="RX-like_CC"/>
</dbReference>
<reference evidence="13" key="2">
    <citation type="submission" date="2008-12" db="EMBL/GenBank/DDBJ databases">
        <title>Improved gene annotation of the rice (Oryza sativa) genomes.</title>
        <authorList>
            <person name="Wang J."/>
            <person name="Li R."/>
            <person name="Fan W."/>
            <person name="Huang Q."/>
            <person name="Zhang J."/>
            <person name="Zhou Y."/>
            <person name="Hu Y."/>
            <person name="Zi S."/>
            <person name="Li J."/>
            <person name="Ni P."/>
            <person name="Zheng H."/>
            <person name="Zhang Y."/>
            <person name="Zhao M."/>
            <person name="Hao Q."/>
            <person name="McDermott J."/>
            <person name="Samudrala R."/>
            <person name="Kristiansen K."/>
            <person name="Wong G.K.-S."/>
        </authorList>
    </citation>
    <scope>NUCLEOTIDE SEQUENCE</scope>
</reference>
<dbReference type="SUPFAM" id="SSF52047">
    <property type="entry name" value="RNI-like"/>
    <property type="match status" value="1"/>
</dbReference>
<dbReference type="AlphaFoldDB" id="B9FK64"/>
<dbReference type="GO" id="GO:0043531">
    <property type="term" value="F:ADP binding"/>
    <property type="evidence" value="ECO:0007669"/>
    <property type="project" value="InterPro"/>
</dbReference>
<comment type="similarity">
    <text evidence="1">Belongs to the disease resistance NB-LRR family.</text>
</comment>
<proteinExistence type="inferred from homology"/>
<dbReference type="Pfam" id="PF23559">
    <property type="entry name" value="WHD_DRP"/>
    <property type="match status" value="1"/>
</dbReference>
<evidence type="ECO:0000256" key="6">
    <source>
        <dbReference type="ARBA" id="ARBA00022840"/>
    </source>
</evidence>
<feature type="domain" description="NB-ARC" evidence="8">
    <location>
        <begin position="271"/>
        <end position="437"/>
    </location>
</feature>
<dbReference type="Proteomes" id="UP000007752">
    <property type="component" value="Chromosome 5"/>
</dbReference>
<dbReference type="PRINTS" id="PR00364">
    <property type="entry name" value="DISEASERSIST"/>
</dbReference>
<dbReference type="SUPFAM" id="SSF52058">
    <property type="entry name" value="L domain-like"/>
    <property type="match status" value="1"/>
</dbReference>
<evidence type="ECO:0000256" key="4">
    <source>
        <dbReference type="ARBA" id="ARBA00022741"/>
    </source>
</evidence>
<dbReference type="CDD" id="cd14798">
    <property type="entry name" value="RX-CC_like"/>
    <property type="match status" value="2"/>
</dbReference>
<evidence type="ECO:0000256" key="3">
    <source>
        <dbReference type="ARBA" id="ARBA00022737"/>
    </source>
</evidence>
<dbReference type="InterPro" id="IPR057135">
    <property type="entry name" value="At4g27190-like_LRR"/>
</dbReference>
<organism evidence="13">
    <name type="scientific">Oryza sativa subsp. japonica</name>
    <name type="common">Rice</name>
    <dbReference type="NCBI Taxonomy" id="39947"/>
    <lineage>
        <taxon>Eukaryota</taxon>
        <taxon>Viridiplantae</taxon>
        <taxon>Streptophyta</taxon>
        <taxon>Embryophyta</taxon>
        <taxon>Tracheophyta</taxon>
        <taxon>Spermatophyta</taxon>
        <taxon>Magnoliopsida</taxon>
        <taxon>Liliopsida</taxon>
        <taxon>Poales</taxon>
        <taxon>Poaceae</taxon>
        <taxon>BOP clade</taxon>
        <taxon>Oryzoideae</taxon>
        <taxon>Oryzeae</taxon>
        <taxon>Oryzinae</taxon>
        <taxon>Oryza</taxon>
        <taxon>Oryza sativa</taxon>
    </lineage>
</organism>
<dbReference type="InterPro" id="IPR042197">
    <property type="entry name" value="Apaf_helical"/>
</dbReference>
<dbReference type="PANTHER" id="PTHR36766">
    <property type="entry name" value="PLANT BROAD-SPECTRUM MILDEW RESISTANCE PROTEIN RPW8"/>
    <property type="match status" value="1"/>
</dbReference>
<dbReference type="Gene3D" id="1.10.8.430">
    <property type="entry name" value="Helical domain of apoptotic protease-activating factors"/>
    <property type="match status" value="1"/>
</dbReference>
<feature type="region of interest" description="Disordered" evidence="7">
    <location>
        <begin position="128"/>
        <end position="168"/>
    </location>
</feature>
<feature type="domain" description="Disease resistance N-terminal" evidence="9">
    <location>
        <begin position="11"/>
        <end position="99"/>
    </location>
</feature>
<dbReference type="Gene3D" id="3.40.50.300">
    <property type="entry name" value="P-loop containing nucleotide triphosphate hydrolases"/>
    <property type="match status" value="1"/>
</dbReference>
<dbReference type="EMBL" id="CM000142">
    <property type="protein sequence ID" value="EEE64200.1"/>
    <property type="molecule type" value="Genomic_DNA"/>
</dbReference>
<feature type="domain" description="R13L1/DRL21-like LRR repeat region" evidence="12">
    <location>
        <begin position="769"/>
        <end position="894"/>
    </location>
</feature>
<dbReference type="InterPro" id="IPR002182">
    <property type="entry name" value="NB-ARC"/>
</dbReference>
<evidence type="ECO:0000256" key="1">
    <source>
        <dbReference type="ARBA" id="ARBA00008894"/>
    </source>
</evidence>
<keyword evidence="5" id="KW-0611">Plant defense</keyword>
<keyword evidence="3" id="KW-0677">Repeat</keyword>
<dbReference type="PANTHER" id="PTHR36766:SF40">
    <property type="entry name" value="DISEASE RESISTANCE PROTEIN RGA3"/>
    <property type="match status" value="1"/>
</dbReference>
<dbReference type="Gene3D" id="3.80.10.10">
    <property type="entry name" value="Ribonuclease Inhibitor"/>
    <property type="match status" value="3"/>
</dbReference>
<dbReference type="Gene3D" id="1.20.5.4130">
    <property type="match status" value="1"/>
</dbReference>
<gene>
    <name evidence="13" type="ORF">OsJ_19032</name>
</gene>
<feature type="domain" description="Disease resistance protein At4g27190-like leucine-rich repeats" evidence="10">
    <location>
        <begin position="912"/>
        <end position="1051"/>
    </location>
</feature>
<dbReference type="GO" id="GO:0051707">
    <property type="term" value="P:response to other organism"/>
    <property type="evidence" value="ECO:0007669"/>
    <property type="project" value="UniProtKB-ARBA"/>
</dbReference>
<reference evidence="13" key="1">
    <citation type="journal article" date="2005" name="PLoS Biol.">
        <title>The genomes of Oryza sativa: a history of duplications.</title>
        <authorList>
            <person name="Yu J."/>
            <person name="Wang J."/>
            <person name="Lin W."/>
            <person name="Li S."/>
            <person name="Li H."/>
            <person name="Zhou J."/>
            <person name="Ni P."/>
            <person name="Dong W."/>
            <person name="Hu S."/>
            <person name="Zeng C."/>
            <person name="Zhang J."/>
            <person name="Zhang Y."/>
            <person name="Li R."/>
            <person name="Xu Z."/>
            <person name="Li S."/>
            <person name="Li X."/>
            <person name="Zheng H."/>
            <person name="Cong L."/>
            <person name="Lin L."/>
            <person name="Yin J."/>
            <person name="Geng J."/>
            <person name="Li G."/>
            <person name="Shi J."/>
            <person name="Liu J."/>
            <person name="Lv H."/>
            <person name="Li J."/>
            <person name="Wang J."/>
            <person name="Deng Y."/>
            <person name="Ran L."/>
            <person name="Shi X."/>
            <person name="Wang X."/>
            <person name="Wu Q."/>
            <person name="Li C."/>
            <person name="Ren X."/>
            <person name="Wang J."/>
            <person name="Wang X."/>
            <person name="Li D."/>
            <person name="Liu D."/>
            <person name="Zhang X."/>
            <person name="Ji Z."/>
            <person name="Zhao W."/>
            <person name="Sun Y."/>
            <person name="Zhang Z."/>
            <person name="Bao J."/>
            <person name="Han Y."/>
            <person name="Dong L."/>
            <person name="Ji J."/>
            <person name="Chen P."/>
            <person name="Wu S."/>
            <person name="Liu J."/>
            <person name="Xiao Y."/>
            <person name="Bu D."/>
            <person name="Tan J."/>
            <person name="Yang L."/>
            <person name="Ye C."/>
            <person name="Zhang J."/>
            <person name="Xu J."/>
            <person name="Zhou Y."/>
            <person name="Yu Y."/>
            <person name="Zhang B."/>
            <person name="Zhuang S."/>
            <person name="Wei H."/>
            <person name="Liu B."/>
            <person name="Lei M."/>
            <person name="Yu H."/>
            <person name="Li Y."/>
            <person name="Xu H."/>
            <person name="Wei S."/>
            <person name="He X."/>
            <person name="Fang L."/>
            <person name="Zhang Z."/>
            <person name="Zhang Y."/>
            <person name="Huang X."/>
            <person name="Su Z."/>
            <person name="Tong W."/>
            <person name="Li J."/>
            <person name="Tong Z."/>
            <person name="Li S."/>
            <person name="Ye J."/>
            <person name="Wang L."/>
            <person name="Fang L."/>
            <person name="Lei T."/>
            <person name="Chen C."/>
            <person name="Chen H."/>
            <person name="Xu Z."/>
            <person name="Li H."/>
            <person name="Huang H."/>
            <person name="Zhang F."/>
            <person name="Xu H."/>
            <person name="Li N."/>
            <person name="Zhao C."/>
            <person name="Li S."/>
            <person name="Dong L."/>
            <person name="Huang Y."/>
            <person name="Li L."/>
            <person name="Xi Y."/>
            <person name="Qi Q."/>
            <person name="Li W."/>
            <person name="Zhang B."/>
            <person name="Hu W."/>
            <person name="Zhang Y."/>
            <person name="Tian X."/>
            <person name="Jiao Y."/>
            <person name="Liang X."/>
            <person name="Jin J."/>
            <person name="Gao L."/>
            <person name="Zheng W."/>
            <person name="Hao B."/>
            <person name="Liu S."/>
            <person name="Wang W."/>
            <person name="Yuan L."/>
            <person name="Cao M."/>
            <person name="McDermott J."/>
            <person name="Samudrala R."/>
            <person name="Wang J."/>
            <person name="Wong G.K."/>
            <person name="Yang H."/>
        </authorList>
    </citation>
    <scope>NUCLEOTIDE SEQUENCE [LARGE SCALE GENOMIC DNA]</scope>
</reference>
<dbReference type="InterPro" id="IPR032675">
    <property type="entry name" value="LRR_dom_sf"/>
</dbReference>
<evidence type="ECO:0000259" key="8">
    <source>
        <dbReference type="Pfam" id="PF00931"/>
    </source>
</evidence>
<evidence type="ECO:0000256" key="7">
    <source>
        <dbReference type="SAM" id="MobiDB-lite"/>
    </source>
</evidence>
<evidence type="ECO:0000259" key="11">
    <source>
        <dbReference type="Pfam" id="PF23559"/>
    </source>
</evidence>
<keyword evidence="2" id="KW-0433">Leucine-rich repeat</keyword>
<dbReference type="GO" id="GO:0005524">
    <property type="term" value="F:ATP binding"/>
    <property type="evidence" value="ECO:0007669"/>
    <property type="project" value="UniProtKB-KW"/>
</dbReference>
<feature type="compositionally biased region" description="Polar residues" evidence="7">
    <location>
        <begin position="146"/>
        <end position="162"/>
    </location>
</feature>
<dbReference type="SUPFAM" id="SSF52540">
    <property type="entry name" value="P-loop containing nucleoside triphosphate hydrolases"/>
    <property type="match status" value="1"/>
</dbReference>
<dbReference type="InterPro" id="IPR027417">
    <property type="entry name" value="P-loop_NTPase"/>
</dbReference>
<dbReference type="InterPro" id="IPR056789">
    <property type="entry name" value="LRR_R13L1-DRL21"/>
</dbReference>